<dbReference type="Gene3D" id="1.10.600.10">
    <property type="entry name" value="Farnesyl Diphosphate Synthase"/>
    <property type="match status" value="1"/>
</dbReference>
<dbReference type="SFLD" id="SFLDS00005">
    <property type="entry name" value="Isoprenoid_Synthase_Type_I"/>
    <property type="match status" value="1"/>
</dbReference>
<name>A0ABD1ZJJ2_9MARC</name>
<comment type="similarity">
    <text evidence="3 8">Belongs to the FPP/GGPP synthase family.</text>
</comment>
<organism evidence="9 10">
    <name type="scientific">Riccia fluitans</name>
    <dbReference type="NCBI Taxonomy" id="41844"/>
    <lineage>
        <taxon>Eukaryota</taxon>
        <taxon>Viridiplantae</taxon>
        <taxon>Streptophyta</taxon>
        <taxon>Embryophyta</taxon>
        <taxon>Marchantiophyta</taxon>
        <taxon>Marchantiopsida</taxon>
        <taxon>Marchantiidae</taxon>
        <taxon>Marchantiales</taxon>
        <taxon>Ricciaceae</taxon>
        <taxon>Riccia</taxon>
    </lineage>
</organism>
<keyword evidence="7" id="KW-0414">Isoprene biosynthesis</keyword>
<sequence>MRRGIQSFVNPWLASRSIGNRVANGVEVEQGAGGLQFDFKTYITKKMKAVNEALEMAVPVRYPEKIHEAMRYSLLSPGKRVCPIMCISACELVGGKEEICIPTACALEMVHAMSLIHDDLPCMDNADLRRGLPTNHKVFGEDIAVLAGDALLTLAFEHMMKTPSSIVPAERIVTCIGHVAKTIGSEGCVAGQVVDLESGGDPNVSLETLEYIHIHKSAVLAESAAACGAILGGGTEDEIERLSNFALCLGLLHQVKDDILDVTKSTEQLGKVAQKDVMLDKATFPKLLGLELSQEFVLYLAEKAKGYLSPFDQNRAAPLFSFVNYLVCRQS</sequence>
<dbReference type="GO" id="GO:0016740">
    <property type="term" value="F:transferase activity"/>
    <property type="evidence" value="ECO:0007669"/>
    <property type="project" value="UniProtKB-KW"/>
</dbReference>
<keyword evidence="10" id="KW-1185">Reference proteome</keyword>
<dbReference type="PANTHER" id="PTHR43281:SF1">
    <property type="entry name" value="FARNESYL DIPHOSPHATE SYNTHASE"/>
    <property type="match status" value="1"/>
</dbReference>
<dbReference type="InterPro" id="IPR000092">
    <property type="entry name" value="Polyprenyl_synt"/>
</dbReference>
<dbReference type="GO" id="GO:0005737">
    <property type="term" value="C:cytoplasm"/>
    <property type="evidence" value="ECO:0007669"/>
    <property type="project" value="UniProtKB-ARBA"/>
</dbReference>
<evidence type="ECO:0000256" key="6">
    <source>
        <dbReference type="ARBA" id="ARBA00022842"/>
    </source>
</evidence>
<comment type="cofactor">
    <cofactor evidence="1">
        <name>Mg(2+)</name>
        <dbReference type="ChEBI" id="CHEBI:18420"/>
    </cofactor>
</comment>
<evidence type="ECO:0000313" key="9">
    <source>
        <dbReference type="EMBL" id="KAL2650239.1"/>
    </source>
</evidence>
<comment type="caution">
    <text evidence="9">The sequence shown here is derived from an EMBL/GenBank/DDBJ whole genome shotgun (WGS) entry which is preliminary data.</text>
</comment>
<accession>A0ABD1ZJJ2</accession>
<reference evidence="9 10" key="1">
    <citation type="submission" date="2024-09" db="EMBL/GenBank/DDBJ databases">
        <title>Chromosome-scale assembly of Riccia fluitans.</title>
        <authorList>
            <person name="Paukszto L."/>
            <person name="Sawicki J."/>
            <person name="Karawczyk K."/>
            <person name="Piernik-Szablinska J."/>
            <person name="Szczecinska M."/>
            <person name="Mazdziarz M."/>
        </authorList>
    </citation>
    <scope>NUCLEOTIDE SEQUENCE [LARGE SCALE GENOMIC DNA]</scope>
    <source>
        <strain evidence="9">Rf_01</strain>
        <tissue evidence="9">Aerial parts of the thallus</tissue>
    </source>
</reference>
<evidence type="ECO:0000256" key="7">
    <source>
        <dbReference type="ARBA" id="ARBA00023229"/>
    </source>
</evidence>
<dbReference type="Proteomes" id="UP001605036">
    <property type="component" value="Unassembled WGS sequence"/>
</dbReference>
<dbReference type="AlphaFoldDB" id="A0ABD1ZJJ2"/>
<dbReference type="InterPro" id="IPR053378">
    <property type="entry name" value="Prenyl_diphosphate_synthase"/>
</dbReference>
<evidence type="ECO:0000313" key="10">
    <source>
        <dbReference type="Proteomes" id="UP001605036"/>
    </source>
</evidence>
<gene>
    <name evidence="9" type="ORF">R1flu_018367</name>
</gene>
<evidence type="ECO:0000256" key="1">
    <source>
        <dbReference type="ARBA" id="ARBA00001946"/>
    </source>
</evidence>
<dbReference type="PANTHER" id="PTHR43281">
    <property type="entry name" value="FARNESYL DIPHOSPHATE SYNTHASE"/>
    <property type="match status" value="1"/>
</dbReference>
<comment type="pathway">
    <text evidence="2">Isoprenoid biosynthesis.</text>
</comment>
<dbReference type="NCBIfam" id="NF045485">
    <property type="entry name" value="FPPsyn"/>
    <property type="match status" value="1"/>
</dbReference>
<dbReference type="SFLD" id="SFLDG01017">
    <property type="entry name" value="Polyprenyl_Transferase_Like"/>
    <property type="match status" value="1"/>
</dbReference>
<dbReference type="InterPro" id="IPR033749">
    <property type="entry name" value="Polyprenyl_synt_CS"/>
</dbReference>
<evidence type="ECO:0000256" key="4">
    <source>
        <dbReference type="ARBA" id="ARBA00022679"/>
    </source>
</evidence>
<evidence type="ECO:0000256" key="2">
    <source>
        <dbReference type="ARBA" id="ARBA00005128"/>
    </source>
</evidence>
<evidence type="ECO:0008006" key="11">
    <source>
        <dbReference type="Google" id="ProtNLM"/>
    </source>
</evidence>
<keyword evidence="4 8" id="KW-0808">Transferase</keyword>
<proteinExistence type="inferred from homology"/>
<dbReference type="EMBL" id="JBHFFA010000001">
    <property type="protein sequence ID" value="KAL2650239.1"/>
    <property type="molecule type" value="Genomic_DNA"/>
</dbReference>
<dbReference type="FunFam" id="1.10.600.10:FF:000001">
    <property type="entry name" value="Geranylgeranyl diphosphate synthase"/>
    <property type="match status" value="1"/>
</dbReference>
<dbReference type="CDD" id="cd00685">
    <property type="entry name" value="Trans_IPPS_HT"/>
    <property type="match status" value="1"/>
</dbReference>
<dbReference type="GO" id="GO:0046872">
    <property type="term" value="F:metal ion binding"/>
    <property type="evidence" value="ECO:0007669"/>
    <property type="project" value="UniProtKB-KW"/>
</dbReference>
<dbReference type="Pfam" id="PF00348">
    <property type="entry name" value="polyprenyl_synt"/>
    <property type="match status" value="1"/>
</dbReference>
<protein>
    <recommendedName>
        <fullName evidence="11">Geranylgeranyl pyrophosphate synthase</fullName>
    </recommendedName>
</protein>
<dbReference type="PROSITE" id="PS00723">
    <property type="entry name" value="POLYPRENYL_SYNTHASE_1"/>
    <property type="match status" value="1"/>
</dbReference>
<evidence type="ECO:0000256" key="3">
    <source>
        <dbReference type="ARBA" id="ARBA00006706"/>
    </source>
</evidence>
<dbReference type="SUPFAM" id="SSF48576">
    <property type="entry name" value="Terpenoid synthases"/>
    <property type="match status" value="1"/>
</dbReference>
<keyword evidence="6" id="KW-0460">Magnesium</keyword>
<evidence type="ECO:0000256" key="5">
    <source>
        <dbReference type="ARBA" id="ARBA00022723"/>
    </source>
</evidence>
<dbReference type="GO" id="GO:0008299">
    <property type="term" value="P:isoprenoid biosynthetic process"/>
    <property type="evidence" value="ECO:0007669"/>
    <property type="project" value="UniProtKB-KW"/>
</dbReference>
<keyword evidence="5" id="KW-0479">Metal-binding</keyword>
<dbReference type="InterPro" id="IPR008949">
    <property type="entry name" value="Isoprenoid_synthase_dom_sf"/>
</dbReference>
<evidence type="ECO:0000256" key="8">
    <source>
        <dbReference type="RuleBase" id="RU004466"/>
    </source>
</evidence>